<reference evidence="2" key="2">
    <citation type="submission" date="2021-01" db="EMBL/GenBank/DDBJ databases">
        <authorList>
            <person name="Kang M."/>
        </authorList>
    </citation>
    <scope>NUCLEOTIDE SEQUENCE</scope>
    <source>
        <strain evidence="2">KACC 17527</strain>
    </source>
</reference>
<dbReference type="NCBIfam" id="TIGR02610">
    <property type="entry name" value="PHA_gran_rgn"/>
    <property type="match status" value="1"/>
</dbReference>
<keyword evidence="3" id="KW-1185">Reference proteome</keyword>
<evidence type="ECO:0000313" key="2">
    <source>
        <dbReference type="EMBL" id="MBK6004604.1"/>
    </source>
</evidence>
<evidence type="ECO:0000313" key="3">
    <source>
        <dbReference type="Proteomes" id="UP000630528"/>
    </source>
</evidence>
<proteinExistence type="predicted"/>
<dbReference type="RefSeq" id="WP_201165995.1">
    <property type="nucleotide sequence ID" value="NZ_JAEPWM010000001.1"/>
</dbReference>
<protein>
    <submittedName>
        <fullName evidence="2">Polyhydroxyalkanoic acid system family protein</fullName>
    </submittedName>
</protein>
<dbReference type="Pfam" id="PF09650">
    <property type="entry name" value="PHA_gran_rgn"/>
    <property type="match status" value="1"/>
</dbReference>
<dbReference type="Proteomes" id="UP000630528">
    <property type="component" value="Unassembled WGS sequence"/>
</dbReference>
<organism evidence="2 3">
    <name type="scientific">Ramlibacter ginsenosidimutans</name>
    <dbReference type="NCBI Taxonomy" id="502333"/>
    <lineage>
        <taxon>Bacteria</taxon>
        <taxon>Pseudomonadati</taxon>
        <taxon>Pseudomonadota</taxon>
        <taxon>Betaproteobacteria</taxon>
        <taxon>Burkholderiales</taxon>
        <taxon>Comamonadaceae</taxon>
        <taxon>Ramlibacter</taxon>
    </lineage>
</organism>
<name>A0A934TNH7_9BURK</name>
<gene>
    <name evidence="2" type="ORF">JJB11_00755</name>
</gene>
<evidence type="ECO:0000256" key="1">
    <source>
        <dbReference type="SAM" id="MobiDB-lite"/>
    </source>
</evidence>
<dbReference type="InterPro" id="IPR013433">
    <property type="entry name" value="PHA_gran_rgn"/>
</dbReference>
<dbReference type="AlphaFoldDB" id="A0A934TNH7"/>
<dbReference type="EMBL" id="JAEPWM010000001">
    <property type="protein sequence ID" value="MBK6004604.1"/>
    <property type="molecule type" value="Genomic_DNA"/>
</dbReference>
<feature type="compositionally biased region" description="Basic residues" evidence="1">
    <location>
        <begin position="108"/>
        <end position="120"/>
    </location>
</feature>
<comment type="caution">
    <text evidence="2">The sequence shown here is derived from an EMBL/GenBank/DDBJ whole genome shotgun (WGS) entry which is preliminary data.</text>
</comment>
<reference evidence="2" key="1">
    <citation type="journal article" date="2012" name="J. Microbiol. Biotechnol.">
        <title>Ramlibacter ginsenosidimutans sp. nov., with ginsenoside-converting activity.</title>
        <authorList>
            <person name="Wang L."/>
            <person name="An D.S."/>
            <person name="Kim S.G."/>
            <person name="Jin F.X."/>
            <person name="Kim S.C."/>
            <person name="Lee S.T."/>
            <person name="Im W.T."/>
        </authorList>
    </citation>
    <scope>NUCLEOTIDE SEQUENCE</scope>
    <source>
        <strain evidence="2">KACC 17527</strain>
    </source>
</reference>
<feature type="region of interest" description="Disordered" evidence="1">
    <location>
        <begin position="108"/>
        <end position="141"/>
    </location>
</feature>
<accession>A0A934TNH7</accession>
<sequence>MADIHIVREHGLGLHRARQLARRWAEVAETKLEAQCVYQHGETHDVVRFRRPGASGELRVMEGRFELEAKLGLLLGVLKPTIERAIASNLDELLAQEDPLQAFEHRLERHHAKHAAKHPKPHADAHRAPKPGAPQAGKKTR</sequence>